<gene>
    <name evidence="2" type="ORF">EHV15_25035</name>
</gene>
<dbReference type="Gene3D" id="3.30.457.10">
    <property type="entry name" value="Copper amine oxidase-like, N-terminal domain"/>
    <property type="match status" value="1"/>
</dbReference>
<sequence length="88" mass="10156">MAESLGFGVKWEGSGDQKHLVLWKDNTHIDLKIGDKVAVVNEAQIQMDTSTIIIKEKIRRLRTARPPRKRALENLEAFWMKRLTIRSA</sequence>
<evidence type="ECO:0000259" key="1">
    <source>
        <dbReference type="Pfam" id="PF07833"/>
    </source>
</evidence>
<name>A0A3P3U626_9BACL</name>
<dbReference type="InterPro" id="IPR012854">
    <property type="entry name" value="Cu_amine_oxidase-like_N"/>
</dbReference>
<keyword evidence="3" id="KW-1185">Reference proteome</keyword>
<dbReference type="Pfam" id="PF07833">
    <property type="entry name" value="Cu_amine_oxidN1"/>
    <property type="match status" value="1"/>
</dbReference>
<accession>A0A3P3U626</accession>
<dbReference type="Proteomes" id="UP000267017">
    <property type="component" value="Unassembled WGS sequence"/>
</dbReference>
<feature type="domain" description="Copper amine oxidase-like N-terminal" evidence="1">
    <location>
        <begin position="2"/>
        <end position="56"/>
    </location>
</feature>
<dbReference type="AlphaFoldDB" id="A0A3P3U626"/>
<dbReference type="InterPro" id="IPR036582">
    <property type="entry name" value="Mao_N_sf"/>
</dbReference>
<evidence type="ECO:0000313" key="3">
    <source>
        <dbReference type="Proteomes" id="UP000267017"/>
    </source>
</evidence>
<proteinExistence type="predicted"/>
<dbReference type="EMBL" id="RRCN01000001">
    <property type="protein sequence ID" value="RRJ65817.1"/>
    <property type="molecule type" value="Genomic_DNA"/>
</dbReference>
<dbReference type="SUPFAM" id="SSF55383">
    <property type="entry name" value="Copper amine oxidase, domain N"/>
    <property type="match status" value="1"/>
</dbReference>
<comment type="caution">
    <text evidence="2">The sequence shown here is derived from an EMBL/GenBank/DDBJ whole genome shotgun (WGS) entry which is preliminary data.</text>
</comment>
<reference evidence="2 3" key="1">
    <citation type="submission" date="2018-11" db="EMBL/GenBank/DDBJ databases">
        <title>Genome sequencing of Paenibacillus sp. KCOM 3021 (= ChDC PVNT-B20).</title>
        <authorList>
            <person name="Kook J.-K."/>
            <person name="Park S.-N."/>
            <person name="Lim Y.K."/>
        </authorList>
    </citation>
    <scope>NUCLEOTIDE SEQUENCE [LARGE SCALE GENOMIC DNA]</scope>
    <source>
        <strain evidence="2 3">KCOM 3021</strain>
    </source>
</reference>
<dbReference type="RefSeq" id="WP_128633617.1">
    <property type="nucleotide sequence ID" value="NZ_RRCN01000001.1"/>
</dbReference>
<protein>
    <recommendedName>
        <fullName evidence="1">Copper amine oxidase-like N-terminal domain-containing protein</fullName>
    </recommendedName>
</protein>
<evidence type="ECO:0000313" key="2">
    <source>
        <dbReference type="EMBL" id="RRJ65817.1"/>
    </source>
</evidence>
<organism evidence="2 3">
    <name type="scientific">Paenibacillus oralis</name>
    <dbReference type="NCBI Taxonomy" id="2490856"/>
    <lineage>
        <taxon>Bacteria</taxon>
        <taxon>Bacillati</taxon>
        <taxon>Bacillota</taxon>
        <taxon>Bacilli</taxon>
        <taxon>Bacillales</taxon>
        <taxon>Paenibacillaceae</taxon>
        <taxon>Paenibacillus</taxon>
    </lineage>
</organism>